<evidence type="ECO:0000313" key="5">
    <source>
        <dbReference type="Proteomes" id="UP000198415"/>
    </source>
</evidence>
<keyword evidence="2" id="KW-0560">Oxidoreductase</keyword>
<dbReference type="Pfam" id="PF00171">
    <property type="entry name" value="Aldedh"/>
    <property type="match status" value="1"/>
</dbReference>
<dbReference type="InterPro" id="IPR016162">
    <property type="entry name" value="Ald_DH_N"/>
</dbReference>
<dbReference type="InterPro" id="IPR015590">
    <property type="entry name" value="Aldehyde_DH_dom"/>
</dbReference>
<feature type="domain" description="Aldehyde dehydrogenase" evidence="3">
    <location>
        <begin position="15"/>
        <end position="471"/>
    </location>
</feature>
<proteinExistence type="inferred from homology"/>
<dbReference type="PANTHER" id="PTHR43353">
    <property type="entry name" value="SUCCINATE-SEMIALDEHYDE DEHYDROGENASE, MITOCHONDRIAL"/>
    <property type="match status" value="1"/>
</dbReference>
<protein>
    <submittedName>
        <fullName evidence="4">Succinate-semialdehyde dehydrogenase / glutarate-semialdehyde dehydrogenase</fullName>
    </submittedName>
</protein>
<dbReference type="SUPFAM" id="SSF53720">
    <property type="entry name" value="ALDH-like"/>
    <property type="match status" value="1"/>
</dbReference>
<name>A0A239DTR1_9ACTN</name>
<dbReference type="EMBL" id="FZNR01000014">
    <property type="protein sequence ID" value="SNS35876.1"/>
    <property type="molecule type" value="Genomic_DNA"/>
</dbReference>
<dbReference type="PROSITE" id="PS00070">
    <property type="entry name" value="ALDEHYDE_DEHYDR_CYS"/>
    <property type="match status" value="1"/>
</dbReference>
<dbReference type="InterPro" id="IPR016163">
    <property type="entry name" value="Ald_DH_C"/>
</dbReference>
<evidence type="ECO:0000256" key="1">
    <source>
        <dbReference type="ARBA" id="ARBA00009986"/>
    </source>
</evidence>
<keyword evidence="5" id="KW-1185">Reference proteome</keyword>
<dbReference type="Gene3D" id="3.40.605.10">
    <property type="entry name" value="Aldehyde Dehydrogenase, Chain A, domain 1"/>
    <property type="match status" value="1"/>
</dbReference>
<sequence>MFVDGAWRGARSGAVTTATSPATGEVIGTVPDGDRTDAREAIAAAREAAAGWARLSAFDRAALLHRVADVIEAKRDSLARTLTLDQGKPLKAEAYDEVGELILYWRMAAEDAKRLGGLLPPSSGRGTRALLVRRPRGVVGVITPWNWPYTMPAELIAPALAVGNTVVWTPAPSTSISAIALAGCVAEADLPPGVLNLVTGPGPLVGNEIAGNPGVDAVAFIGSTATGRLVAQAAASKATLLEMGGNGPLVVLDDADLDRAVAGALTACFLCAGQSCTAGERLLVHESVHDDFADRLTAAVRDRIRLGDPFDDATTMGPLNNPEVAAKMAAHVADAVARGATVRTGGAPAGGFPTGLYWPATVLTGVPADALAASEETFGPIAPIVMIRSLREAIELTNASRYGLLAAIYTEDLQRGLAFADAVRTGWVNINESTNYWESHLPFGGRAGSDSGLGRVGGPHAMETFTELQTVIIGAPAGRDPQ</sequence>
<organism evidence="4 5">
    <name type="scientific">Actinoplanes regularis</name>
    <dbReference type="NCBI Taxonomy" id="52697"/>
    <lineage>
        <taxon>Bacteria</taxon>
        <taxon>Bacillati</taxon>
        <taxon>Actinomycetota</taxon>
        <taxon>Actinomycetes</taxon>
        <taxon>Micromonosporales</taxon>
        <taxon>Micromonosporaceae</taxon>
        <taxon>Actinoplanes</taxon>
    </lineage>
</organism>
<dbReference type="PANTHER" id="PTHR43353:SF5">
    <property type="entry name" value="SUCCINATE-SEMIALDEHYDE DEHYDROGENASE, MITOCHONDRIAL"/>
    <property type="match status" value="1"/>
</dbReference>
<accession>A0A239DTR1</accession>
<dbReference type="Proteomes" id="UP000198415">
    <property type="component" value="Unassembled WGS sequence"/>
</dbReference>
<dbReference type="InterPro" id="IPR050740">
    <property type="entry name" value="Aldehyde_DH_Superfamily"/>
</dbReference>
<dbReference type="GO" id="GO:0016620">
    <property type="term" value="F:oxidoreductase activity, acting on the aldehyde or oxo group of donors, NAD or NADP as acceptor"/>
    <property type="evidence" value="ECO:0007669"/>
    <property type="project" value="InterPro"/>
</dbReference>
<evidence type="ECO:0000313" key="4">
    <source>
        <dbReference type="EMBL" id="SNS35876.1"/>
    </source>
</evidence>
<comment type="similarity">
    <text evidence="1">Belongs to the aldehyde dehydrogenase family.</text>
</comment>
<dbReference type="AlphaFoldDB" id="A0A239DTR1"/>
<evidence type="ECO:0000259" key="3">
    <source>
        <dbReference type="Pfam" id="PF00171"/>
    </source>
</evidence>
<dbReference type="InterPro" id="IPR016160">
    <property type="entry name" value="Ald_DH_CS_CYS"/>
</dbReference>
<dbReference type="InterPro" id="IPR016161">
    <property type="entry name" value="Ald_DH/histidinol_DH"/>
</dbReference>
<dbReference type="FunFam" id="3.40.605.10:FF:000007">
    <property type="entry name" value="NAD/NADP-dependent betaine aldehyde dehydrogenase"/>
    <property type="match status" value="1"/>
</dbReference>
<reference evidence="4 5" key="1">
    <citation type="submission" date="2017-06" db="EMBL/GenBank/DDBJ databases">
        <authorList>
            <person name="Kim H.J."/>
            <person name="Triplett B.A."/>
        </authorList>
    </citation>
    <scope>NUCLEOTIDE SEQUENCE [LARGE SCALE GENOMIC DNA]</scope>
    <source>
        <strain evidence="4 5">DSM 43151</strain>
    </source>
</reference>
<evidence type="ECO:0000256" key="2">
    <source>
        <dbReference type="ARBA" id="ARBA00023002"/>
    </source>
</evidence>
<gene>
    <name evidence="4" type="ORF">SAMN06264365_11497</name>
</gene>
<dbReference type="Gene3D" id="3.40.309.10">
    <property type="entry name" value="Aldehyde Dehydrogenase, Chain A, domain 2"/>
    <property type="match status" value="1"/>
</dbReference>